<dbReference type="EMBL" id="LAZR01031539">
    <property type="protein sequence ID" value="KKL53452.1"/>
    <property type="molecule type" value="Genomic_DNA"/>
</dbReference>
<name>A0A0F9FQX0_9ZZZZ</name>
<protein>
    <submittedName>
        <fullName evidence="1">Uncharacterized protein</fullName>
    </submittedName>
</protein>
<feature type="non-terminal residue" evidence="1">
    <location>
        <position position="1"/>
    </location>
</feature>
<comment type="caution">
    <text evidence="1">The sequence shown here is derived from an EMBL/GenBank/DDBJ whole genome shotgun (WGS) entry which is preliminary data.</text>
</comment>
<evidence type="ECO:0000313" key="1">
    <source>
        <dbReference type="EMBL" id="KKL53452.1"/>
    </source>
</evidence>
<accession>A0A0F9FQX0</accession>
<organism evidence="1">
    <name type="scientific">marine sediment metagenome</name>
    <dbReference type="NCBI Taxonomy" id="412755"/>
    <lineage>
        <taxon>unclassified sequences</taxon>
        <taxon>metagenomes</taxon>
        <taxon>ecological metagenomes</taxon>
    </lineage>
</organism>
<gene>
    <name evidence="1" type="ORF">LCGC14_2275260</name>
</gene>
<reference evidence="1" key="1">
    <citation type="journal article" date="2015" name="Nature">
        <title>Complex archaea that bridge the gap between prokaryotes and eukaryotes.</title>
        <authorList>
            <person name="Spang A."/>
            <person name="Saw J.H."/>
            <person name="Jorgensen S.L."/>
            <person name="Zaremba-Niedzwiedzka K."/>
            <person name="Martijn J."/>
            <person name="Lind A.E."/>
            <person name="van Eijk R."/>
            <person name="Schleper C."/>
            <person name="Guy L."/>
            <person name="Ettema T.J."/>
        </authorList>
    </citation>
    <scope>NUCLEOTIDE SEQUENCE</scope>
</reference>
<proteinExistence type="predicted"/>
<sequence>DCIICGTSHRTVELQFENGSTEPSVGDILTGASSTDSGTVVSVALWTGTWAGSDAAGIIELSSPSGLSSQTADTNPFTAFTLSENINNTTTAASSVMTCSSTALGQGKQYGRFHPEGNIIRYRGQIFCRWHFDYRFEREWREEEYINIEEDYSKWI</sequence>
<dbReference type="AlphaFoldDB" id="A0A0F9FQX0"/>